<organism evidence="1 2">
    <name type="scientific">Formivibrio citricus</name>
    <dbReference type="NCBI Taxonomy" id="83765"/>
    <lineage>
        <taxon>Bacteria</taxon>
        <taxon>Pseudomonadati</taxon>
        <taxon>Pseudomonadota</taxon>
        <taxon>Betaproteobacteria</taxon>
        <taxon>Neisseriales</taxon>
        <taxon>Chitinibacteraceae</taxon>
        <taxon>Formivibrio</taxon>
    </lineage>
</organism>
<dbReference type="AlphaFoldDB" id="A0A1I4YVM7"/>
<reference evidence="2" key="1">
    <citation type="submission" date="2016-10" db="EMBL/GenBank/DDBJ databases">
        <authorList>
            <person name="Varghese N."/>
            <person name="Submissions S."/>
        </authorList>
    </citation>
    <scope>NUCLEOTIDE SEQUENCE [LARGE SCALE GENOMIC DNA]</scope>
    <source>
        <strain evidence="2">DSM 6150</strain>
    </source>
</reference>
<gene>
    <name evidence="1" type="ORF">SAMN05660284_01434</name>
</gene>
<dbReference type="Pfam" id="PF04891">
    <property type="entry name" value="NifQ"/>
    <property type="match status" value="1"/>
</dbReference>
<dbReference type="InterPro" id="IPR006975">
    <property type="entry name" value="NifQ"/>
</dbReference>
<dbReference type="OrthoDB" id="192277at2"/>
<dbReference type="EMBL" id="FOVE01000009">
    <property type="protein sequence ID" value="SFN42106.1"/>
    <property type="molecule type" value="Genomic_DNA"/>
</dbReference>
<dbReference type="GO" id="GO:0030151">
    <property type="term" value="F:molybdenum ion binding"/>
    <property type="evidence" value="ECO:0007669"/>
    <property type="project" value="InterPro"/>
</dbReference>
<keyword evidence="2" id="KW-1185">Reference proteome</keyword>
<dbReference type="STRING" id="83765.SAMN05660284_01434"/>
<sequence>MNLPVALNKESLAAWRQVYKLLRHSELMAHSAGFPNDALLATIISSQSLGHSSLPPDFGLGQARLAAMAHRHFPKLSFILPESWTPTDPLPEHQELVNLLLRYRAGLDESEYDIAVIVATACRGKDHLWQDLGLNNRKELSDLFQRNFPRLAAKNNRDMKWKKFLYKQLCEEEGIYVCRAPSCAECKDQPECFGPEQ</sequence>
<evidence type="ECO:0000313" key="2">
    <source>
        <dbReference type="Proteomes" id="UP000242869"/>
    </source>
</evidence>
<proteinExistence type="predicted"/>
<accession>A0A1I4YVM7</accession>
<name>A0A1I4YVM7_9NEIS</name>
<dbReference type="Proteomes" id="UP000242869">
    <property type="component" value="Unassembled WGS sequence"/>
</dbReference>
<dbReference type="RefSeq" id="WP_091193530.1">
    <property type="nucleotide sequence ID" value="NZ_FOVE01000009.1"/>
</dbReference>
<dbReference type="GO" id="GO:0009399">
    <property type="term" value="P:nitrogen fixation"/>
    <property type="evidence" value="ECO:0007669"/>
    <property type="project" value="InterPro"/>
</dbReference>
<evidence type="ECO:0000313" key="1">
    <source>
        <dbReference type="EMBL" id="SFN42106.1"/>
    </source>
</evidence>
<protein>
    <submittedName>
        <fullName evidence="1">Nitrogen fixation protein NifQ</fullName>
    </submittedName>
</protein>